<feature type="region of interest" description="Disordered" evidence="1">
    <location>
        <begin position="58"/>
        <end position="85"/>
    </location>
</feature>
<name>A0ABU7EGX0_9TELE</name>
<evidence type="ECO:0000313" key="2">
    <source>
        <dbReference type="EMBL" id="MED6285508.1"/>
    </source>
</evidence>
<keyword evidence="3" id="KW-1185">Reference proteome</keyword>
<gene>
    <name evidence="2" type="ORF">CHARACLAT_030017</name>
</gene>
<sequence length="85" mass="9902">MEVCVESPQADDNQYTGMTREQPQTPIYENFQNQKASFKREPAQSEEDLYIQCDSVDEGIYSNDPEFNSKRPDPQEEDVYLMPES</sequence>
<organism evidence="2 3">
    <name type="scientific">Characodon lateralis</name>
    <dbReference type="NCBI Taxonomy" id="208331"/>
    <lineage>
        <taxon>Eukaryota</taxon>
        <taxon>Metazoa</taxon>
        <taxon>Chordata</taxon>
        <taxon>Craniata</taxon>
        <taxon>Vertebrata</taxon>
        <taxon>Euteleostomi</taxon>
        <taxon>Actinopterygii</taxon>
        <taxon>Neopterygii</taxon>
        <taxon>Teleostei</taxon>
        <taxon>Neoteleostei</taxon>
        <taxon>Acanthomorphata</taxon>
        <taxon>Ovalentaria</taxon>
        <taxon>Atherinomorphae</taxon>
        <taxon>Cyprinodontiformes</taxon>
        <taxon>Goodeidae</taxon>
        <taxon>Characodon</taxon>
    </lineage>
</organism>
<evidence type="ECO:0000313" key="3">
    <source>
        <dbReference type="Proteomes" id="UP001352852"/>
    </source>
</evidence>
<proteinExistence type="predicted"/>
<accession>A0ABU7EGX0</accession>
<dbReference type="EMBL" id="JAHUTJ010053581">
    <property type="protein sequence ID" value="MED6285508.1"/>
    <property type="molecule type" value="Genomic_DNA"/>
</dbReference>
<comment type="caution">
    <text evidence="2">The sequence shown here is derived from an EMBL/GenBank/DDBJ whole genome shotgun (WGS) entry which is preliminary data.</text>
</comment>
<dbReference type="Proteomes" id="UP001352852">
    <property type="component" value="Unassembled WGS sequence"/>
</dbReference>
<reference evidence="2 3" key="1">
    <citation type="submission" date="2021-06" db="EMBL/GenBank/DDBJ databases">
        <authorList>
            <person name="Palmer J.M."/>
        </authorList>
    </citation>
    <scope>NUCLEOTIDE SEQUENCE [LARGE SCALE GENOMIC DNA]</scope>
    <source>
        <strain evidence="2 3">CL_MEX2019</strain>
        <tissue evidence="2">Muscle</tissue>
    </source>
</reference>
<protein>
    <submittedName>
        <fullName evidence="2">Uncharacterized protein</fullName>
    </submittedName>
</protein>
<evidence type="ECO:0000256" key="1">
    <source>
        <dbReference type="SAM" id="MobiDB-lite"/>
    </source>
</evidence>